<dbReference type="KEGG" id="grl:LPB144_03860"/>
<proteinExistence type="predicted"/>
<dbReference type="Pfam" id="PF06977">
    <property type="entry name" value="SdiA-regulated"/>
    <property type="match status" value="1"/>
</dbReference>
<evidence type="ECO:0000313" key="5">
    <source>
        <dbReference type="EMBL" id="APG59596.1"/>
    </source>
</evidence>
<dbReference type="InterPro" id="IPR015943">
    <property type="entry name" value="WD40/YVTN_repeat-like_dom_sf"/>
</dbReference>
<dbReference type="InterPro" id="IPR009722">
    <property type="entry name" value="YjiK/CarP"/>
</dbReference>
<dbReference type="Proteomes" id="UP000182510">
    <property type="component" value="Chromosome"/>
</dbReference>
<gene>
    <name evidence="5" type="ORF">LPB144_03860</name>
</gene>
<dbReference type="OrthoDB" id="5292493at2"/>
<reference evidence="5 6" key="1">
    <citation type="submission" date="2016-11" db="EMBL/GenBank/DDBJ databases">
        <title>Gramella sp. LPB0144 isolated from marine environment.</title>
        <authorList>
            <person name="Kim E."/>
            <person name="Yi H."/>
        </authorList>
    </citation>
    <scope>NUCLEOTIDE SEQUENCE [LARGE SCALE GENOMIC DNA]</scope>
    <source>
        <strain evidence="5 6">LPB0144</strain>
    </source>
</reference>
<dbReference type="EMBL" id="CP018153">
    <property type="protein sequence ID" value="APG59596.1"/>
    <property type="molecule type" value="Genomic_DNA"/>
</dbReference>
<comment type="subcellular location">
    <subcellularLocation>
        <location evidence="1">Cell membrane</location>
    </subcellularLocation>
</comment>
<dbReference type="SUPFAM" id="SSF63829">
    <property type="entry name" value="Calcium-dependent phosphotriesterase"/>
    <property type="match status" value="1"/>
</dbReference>
<protein>
    <recommendedName>
        <fullName evidence="7">SdiA-regulated family protein</fullName>
    </recommendedName>
</protein>
<sequence length="284" mass="32531">MRRWTTGIVLGVLFLAGLIYFLYQEHDYDFDKSKKSYEIVQKWDLPNELDEISGMVWLGNDKLACIQDEDGIIFIYDLKTSTVTKRIEFGEPGDYEALAILNNEFWIAESDGKLFRVKNIENTQVKADKFELEFEYKNNIEGLTASPDGKLLISVKDRNLKTDEGGYKAIYKYDPVSGKLESSPAIKINYTDREFSKIKINNPKKLIRPSDINYNPVDGYLYVLDAEIPKLLVLNPKGSIKRMHLLDPEEFFQPEGICFSPSGRMFISNEGKGGDPNILEVKLK</sequence>
<evidence type="ECO:0000313" key="6">
    <source>
        <dbReference type="Proteomes" id="UP000182510"/>
    </source>
</evidence>
<evidence type="ECO:0000256" key="4">
    <source>
        <dbReference type="SAM" id="Phobius"/>
    </source>
</evidence>
<keyword evidence="4" id="KW-0812">Transmembrane</keyword>
<name>A0A1L3J3A3_9FLAO</name>
<dbReference type="Gene3D" id="2.130.10.10">
    <property type="entry name" value="YVTN repeat-like/Quinoprotein amine dehydrogenase"/>
    <property type="match status" value="1"/>
</dbReference>
<keyword evidence="4" id="KW-1133">Transmembrane helix</keyword>
<organism evidence="5 6">
    <name type="scientific">Christiangramia salexigens</name>
    <dbReference type="NCBI Taxonomy" id="1913577"/>
    <lineage>
        <taxon>Bacteria</taxon>
        <taxon>Pseudomonadati</taxon>
        <taxon>Bacteroidota</taxon>
        <taxon>Flavobacteriia</taxon>
        <taxon>Flavobacteriales</taxon>
        <taxon>Flavobacteriaceae</taxon>
        <taxon>Christiangramia</taxon>
    </lineage>
</organism>
<feature type="transmembrane region" description="Helical" evidence="4">
    <location>
        <begin position="6"/>
        <end position="23"/>
    </location>
</feature>
<accession>A0A1L3J3A3</accession>
<dbReference type="AlphaFoldDB" id="A0A1L3J3A3"/>
<evidence type="ECO:0000256" key="1">
    <source>
        <dbReference type="ARBA" id="ARBA00004236"/>
    </source>
</evidence>
<evidence type="ECO:0000256" key="3">
    <source>
        <dbReference type="ARBA" id="ARBA00023136"/>
    </source>
</evidence>
<evidence type="ECO:0008006" key="7">
    <source>
        <dbReference type="Google" id="ProtNLM"/>
    </source>
</evidence>
<keyword evidence="2" id="KW-1003">Cell membrane</keyword>
<evidence type="ECO:0000256" key="2">
    <source>
        <dbReference type="ARBA" id="ARBA00022475"/>
    </source>
</evidence>
<dbReference type="GO" id="GO:0005886">
    <property type="term" value="C:plasma membrane"/>
    <property type="evidence" value="ECO:0007669"/>
    <property type="project" value="UniProtKB-SubCell"/>
</dbReference>
<dbReference type="STRING" id="1913577.LPB144_03860"/>
<keyword evidence="6" id="KW-1185">Reference proteome</keyword>
<dbReference type="RefSeq" id="WP_072552250.1">
    <property type="nucleotide sequence ID" value="NZ_CP018153.1"/>
</dbReference>
<keyword evidence="3 4" id="KW-0472">Membrane</keyword>